<name>A0ABP0SCC0_9DINO</name>
<accession>A0ABP0SCC0</accession>
<evidence type="ECO:0000313" key="3">
    <source>
        <dbReference type="EMBL" id="CAK9110052.1"/>
    </source>
</evidence>
<keyword evidence="2" id="KW-0472">Membrane</keyword>
<keyword evidence="2" id="KW-1133">Transmembrane helix</keyword>
<feature type="region of interest" description="Disordered" evidence="1">
    <location>
        <begin position="61"/>
        <end position="83"/>
    </location>
</feature>
<feature type="transmembrane region" description="Helical" evidence="2">
    <location>
        <begin position="91"/>
        <end position="112"/>
    </location>
</feature>
<evidence type="ECO:0000256" key="1">
    <source>
        <dbReference type="SAM" id="MobiDB-lite"/>
    </source>
</evidence>
<feature type="compositionally biased region" description="Basic and acidic residues" evidence="1">
    <location>
        <begin position="1"/>
        <end position="11"/>
    </location>
</feature>
<organism evidence="3 4">
    <name type="scientific">Durusdinium trenchii</name>
    <dbReference type="NCBI Taxonomy" id="1381693"/>
    <lineage>
        <taxon>Eukaryota</taxon>
        <taxon>Sar</taxon>
        <taxon>Alveolata</taxon>
        <taxon>Dinophyceae</taxon>
        <taxon>Suessiales</taxon>
        <taxon>Symbiodiniaceae</taxon>
        <taxon>Durusdinium</taxon>
    </lineage>
</organism>
<evidence type="ECO:0000313" key="4">
    <source>
        <dbReference type="Proteomes" id="UP001642484"/>
    </source>
</evidence>
<reference evidence="3 4" key="1">
    <citation type="submission" date="2024-02" db="EMBL/GenBank/DDBJ databases">
        <authorList>
            <person name="Chen Y."/>
            <person name="Shah S."/>
            <person name="Dougan E. K."/>
            <person name="Thang M."/>
            <person name="Chan C."/>
        </authorList>
    </citation>
    <scope>NUCLEOTIDE SEQUENCE [LARGE SCALE GENOMIC DNA]</scope>
</reference>
<evidence type="ECO:0000256" key="2">
    <source>
        <dbReference type="SAM" id="Phobius"/>
    </source>
</evidence>
<proteinExistence type="predicted"/>
<feature type="compositionally biased region" description="Basic and acidic residues" evidence="1">
    <location>
        <begin position="61"/>
        <end position="74"/>
    </location>
</feature>
<dbReference type="EMBL" id="CAXAMN010027317">
    <property type="protein sequence ID" value="CAK9110052.1"/>
    <property type="molecule type" value="Genomic_DNA"/>
</dbReference>
<protein>
    <submittedName>
        <fullName evidence="3">Uncharacterized protein</fullName>
    </submittedName>
</protein>
<feature type="region of interest" description="Disordered" evidence="1">
    <location>
        <begin position="1"/>
        <end position="35"/>
    </location>
</feature>
<dbReference type="Proteomes" id="UP001642484">
    <property type="component" value="Unassembled WGS sequence"/>
</dbReference>
<gene>
    <name evidence="3" type="ORF">CCMP2556_LOCUS51189</name>
</gene>
<comment type="caution">
    <text evidence="3">The sequence shown here is derived from an EMBL/GenBank/DDBJ whole genome shotgun (WGS) entry which is preliminary data.</text>
</comment>
<keyword evidence="4" id="KW-1185">Reference proteome</keyword>
<sequence>MRAASHDEKPHCRQKSCNCQEAKEPVRRGSAGKGSGVDAAMAEAIGEVLAESSTWLHDGRLFEPKSRQGPLRDNRRGRKGSRPQVHPCERIAMFIVVFFVLVLMSAFLQLHFPSLLEFGADGRSEVGFKDGTVRLELVFPTVRIALMTPASLSSRMRGRDANLSAKDIAKGEV</sequence>
<keyword evidence="2" id="KW-0812">Transmembrane</keyword>